<proteinExistence type="predicted"/>
<gene>
    <name evidence="1" type="ORF">TELCIR_14664</name>
</gene>
<accession>A0A2G9U0C6</accession>
<dbReference type="Proteomes" id="UP000230423">
    <property type="component" value="Unassembled WGS sequence"/>
</dbReference>
<evidence type="ECO:0000313" key="2">
    <source>
        <dbReference type="Proteomes" id="UP000230423"/>
    </source>
</evidence>
<dbReference type="OrthoDB" id="5835412at2759"/>
<protein>
    <submittedName>
        <fullName evidence="1">Uncharacterized protein</fullName>
    </submittedName>
</protein>
<sequence length="237" mass="26790">SPDYFVPPSGFSRPLEEQLDQVIQWLDMPSSTRPGLILVSNDDIIRTLRIDTSDKTTLKNFFDMYRRLTKTCYEYLRGSRPLRDGTTAVRRRLPMCSWSPKAELNSVGVLDHLNTYTLALSKELGRVICITGTAYDRDFDGIADANRTRLHRPKKARNLPHWTGIDLDTERADEIPLPTVVPSLPEQSSIFDILGQIGASGELLLQYTARLRDVELISGIEFELPMTCPHPAKNGNM</sequence>
<dbReference type="AlphaFoldDB" id="A0A2G9U0C6"/>
<keyword evidence="2" id="KW-1185">Reference proteome</keyword>
<organism evidence="1 2">
    <name type="scientific">Teladorsagia circumcincta</name>
    <name type="common">Brown stomach worm</name>
    <name type="synonym">Ostertagia circumcincta</name>
    <dbReference type="NCBI Taxonomy" id="45464"/>
    <lineage>
        <taxon>Eukaryota</taxon>
        <taxon>Metazoa</taxon>
        <taxon>Ecdysozoa</taxon>
        <taxon>Nematoda</taxon>
        <taxon>Chromadorea</taxon>
        <taxon>Rhabditida</taxon>
        <taxon>Rhabditina</taxon>
        <taxon>Rhabditomorpha</taxon>
        <taxon>Strongyloidea</taxon>
        <taxon>Trichostrongylidae</taxon>
        <taxon>Teladorsagia</taxon>
    </lineage>
</organism>
<dbReference type="Gene3D" id="3.40.570.10">
    <property type="entry name" value="Extracellular Endonuclease, subunit A"/>
    <property type="match status" value="1"/>
</dbReference>
<dbReference type="InterPro" id="IPR044929">
    <property type="entry name" value="DNA/RNA_non-sp_Endonuclease_sf"/>
</dbReference>
<name>A0A2G9U0C6_TELCI</name>
<feature type="non-terminal residue" evidence="1">
    <location>
        <position position="1"/>
    </location>
</feature>
<evidence type="ECO:0000313" key="1">
    <source>
        <dbReference type="EMBL" id="PIO63729.1"/>
    </source>
</evidence>
<dbReference type="EMBL" id="KZ350584">
    <property type="protein sequence ID" value="PIO63729.1"/>
    <property type="molecule type" value="Genomic_DNA"/>
</dbReference>
<reference evidence="1 2" key="1">
    <citation type="submission" date="2015-09" db="EMBL/GenBank/DDBJ databases">
        <title>Draft genome of the parasitic nematode Teladorsagia circumcincta isolate WARC Sus (inbred).</title>
        <authorList>
            <person name="Mitreva M."/>
        </authorList>
    </citation>
    <scope>NUCLEOTIDE SEQUENCE [LARGE SCALE GENOMIC DNA]</scope>
    <source>
        <strain evidence="1 2">S</strain>
    </source>
</reference>